<organism evidence="2 3">
    <name type="scientific">Gossypium hirsutum</name>
    <name type="common">Upland cotton</name>
    <name type="synonym">Gossypium mexicanum</name>
    <dbReference type="NCBI Taxonomy" id="3635"/>
    <lineage>
        <taxon>Eukaryota</taxon>
        <taxon>Viridiplantae</taxon>
        <taxon>Streptophyta</taxon>
        <taxon>Embryophyta</taxon>
        <taxon>Tracheophyta</taxon>
        <taxon>Spermatophyta</taxon>
        <taxon>Magnoliopsida</taxon>
        <taxon>eudicotyledons</taxon>
        <taxon>Gunneridae</taxon>
        <taxon>Pentapetalae</taxon>
        <taxon>rosids</taxon>
        <taxon>malvids</taxon>
        <taxon>Malvales</taxon>
        <taxon>Malvaceae</taxon>
        <taxon>Malvoideae</taxon>
        <taxon>Gossypium</taxon>
    </lineage>
</organism>
<dbReference type="Pfam" id="PF08284">
    <property type="entry name" value="RVP_2"/>
    <property type="match status" value="1"/>
</dbReference>
<dbReference type="InterPro" id="IPR032567">
    <property type="entry name" value="RTL1-rel"/>
</dbReference>
<dbReference type="Gene3D" id="3.10.10.10">
    <property type="entry name" value="HIV Type 1 Reverse Transcriptase, subunit A, domain 1"/>
    <property type="match status" value="1"/>
</dbReference>
<dbReference type="InterPro" id="IPR043502">
    <property type="entry name" value="DNA/RNA_pol_sf"/>
</dbReference>
<feature type="region of interest" description="Disordered" evidence="1">
    <location>
        <begin position="1"/>
        <end position="48"/>
    </location>
</feature>
<dbReference type="GeneID" id="121230482"/>
<evidence type="ECO:0000256" key="1">
    <source>
        <dbReference type="SAM" id="MobiDB-lite"/>
    </source>
</evidence>
<reference evidence="3" key="2">
    <citation type="submission" date="2025-08" db="UniProtKB">
        <authorList>
            <consortium name="RefSeq"/>
        </authorList>
    </citation>
    <scope>IDENTIFICATION</scope>
</reference>
<dbReference type="PANTHER" id="PTHR15503">
    <property type="entry name" value="LDOC1 RELATED"/>
    <property type="match status" value="1"/>
</dbReference>
<reference evidence="2" key="1">
    <citation type="journal article" date="2020" name="Nat. Genet.">
        <title>Genomic diversifications of five Gossypium allopolyploid species and their impact on cotton improvement.</title>
        <authorList>
            <person name="Chen Z.J."/>
            <person name="Sreedasyam A."/>
            <person name="Ando A."/>
            <person name="Song Q."/>
            <person name="De Santiago L.M."/>
            <person name="Hulse-Kemp A.M."/>
            <person name="Ding M."/>
            <person name="Ye W."/>
            <person name="Kirkbride R.C."/>
            <person name="Jenkins J."/>
            <person name="Plott C."/>
            <person name="Lovell J."/>
            <person name="Lin Y.M."/>
            <person name="Vaughn R."/>
            <person name="Liu B."/>
            <person name="Simpson S."/>
            <person name="Scheffler B.E."/>
            <person name="Wen L."/>
            <person name="Saski C.A."/>
            <person name="Grover C.E."/>
            <person name="Hu G."/>
            <person name="Conover J.L."/>
            <person name="Carlson J.W."/>
            <person name="Shu S."/>
            <person name="Boston L.B."/>
            <person name="Williams M."/>
            <person name="Peterson D.G."/>
            <person name="McGee K."/>
            <person name="Jones D.C."/>
            <person name="Wendel J.F."/>
            <person name="Stelly D.M."/>
            <person name="Grimwood J."/>
            <person name="Schmutz J."/>
        </authorList>
    </citation>
    <scope>NUCLEOTIDE SEQUENCE [LARGE SCALE GENOMIC DNA]</scope>
    <source>
        <strain evidence="2">cv. TM-1</strain>
    </source>
</reference>
<evidence type="ECO:0000313" key="3">
    <source>
        <dbReference type="RefSeq" id="XP_040971312.1"/>
    </source>
</evidence>
<keyword evidence="2" id="KW-1185">Reference proteome</keyword>
<dbReference type="SUPFAM" id="SSF56672">
    <property type="entry name" value="DNA/RNA polymerases"/>
    <property type="match status" value="1"/>
</dbReference>
<evidence type="ECO:0000313" key="2">
    <source>
        <dbReference type="Proteomes" id="UP000818029"/>
    </source>
</evidence>
<name>A0ABM3BW83_GOSHI</name>
<dbReference type="Proteomes" id="UP000818029">
    <property type="component" value="Chromosome A06"/>
</dbReference>
<sequence>MGKTYTSPTKKSRSHQECSNSSVEYWGKTRTSKRPNPRSSFPMTTSVGSVGNQKLRCNSCNKFHFGECRMRSWACYRCSSLDHYHKNFPERDNKKVEPNPKPNAPIFRGRPPRYPRTASGGRNVAKDSTTKLEARAPTRTYAIRAKEEVSAPDVITGTFSLYDIPVVGLIDPGSTHSYVCMKLVSSKELPVEFMEYVIKVSNPLGKDVLVDKKVIELRCENGETLRVEPDESYVPFVVISSMSAQKYLRKEFESVPVACEYPNVFPEELLPPVREVEFSIDLVPGTTPISVAPYQMALMELRELKSQLQELTDKGFARTSFSP</sequence>
<gene>
    <name evidence="3" type="primary">LOC121230482</name>
</gene>
<dbReference type="RefSeq" id="XP_040971312.1">
    <property type="nucleotide sequence ID" value="XM_041115378.1"/>
</dbReference>
<dbReference type="PANTHER" id="PTHR15503:SF45">
    <property type="entry name" value="RNA-DIRECTED DNA POLYMERASE HOMOLOG"/>
    <property type="match status" value="1"/>
</dbReference>
<protein>
    <recommendedName>
        <fullName evidence="4">Gag-Pol polyprotein</fullName>
    </recommendedName>
</protein>
<feature type="compositionally biased region" description="Polar residues" evidence="1">
    <location>
        <begin position="37"/>
        <end position="48"/>
    </location>
</feature>
<evidence type="ECO:0008006" key="4">
    <source>
        <dbReference type="Google" id="ProtNLM"/>
    </source>
</evidence>
<proteinExistence type="predicted"/>
<accession>A0ABM3BW83</accession>
<feature type="region of interest" description="Disordered" evidence="1">
    <location>
        <begin position="91"/>
        <end position="124"/>
    </location>
</feature>